<proteinExistence type="predicted"/>
<protein>
    <submittedName>
        <fullName evidence="1">Uncharacterized protein</fullName>
    </submittedName>
</protein>
<accession>A0A7C3SMP1</accession>
<name>A0A7C3SMP1_9BACT</name>
<comment type="caution">
    <text evidence="1">The sequence shown here is derived from an EMBL/GenBank/DDBJ whole genome shotgun (WGS) entry which is preliminary data.</text>
</comment>
<evidence type="ECO:0000313" key="1">
    <source>
        <dbReference type="EMBL" id="HGB30559.1"/>
    </source>
</evidence>
<sequence length="99" mass="11440">MKRTADLYNEDLYTIVRKDLDVRMGIFPEDQDLSPTHVILWNSIMSIPFSLVNKDNKILQVRVSFKDVRKNLINLGGGAYGLEYIPNFCILKEVTYAED</sequence>
<organism evidence="1">
    <name type="scientific">Dictyoglomus turgidum</name>
    <dbReference type="NCBI Taxonomy" id="513050"/>
    <lineage>
        <taxon>Bacteria</taxon>
        <taxon>Pseudomonadati</taxon>
        <taxon>Dictyoglomota</taxon>
        <taxon>Dictyoglomia</taxon>
        <taxon>Dictyoglomales</taxon>
        <taxon>Dictyoglomaceae</taxon>
        <taxon>Dictyoglomus</taxon>
    </lineage>
</organism>
<reference evidence="1" key="1">
    <citation type="journal article" date="2020" name="mSystems">
        <title>Genome- and Community-Level Interaction Insights into Carbon Utilization and Element Cycling Functions of Hydrothermarchaeota in Hydrothermal Sediment.</title>
        <authorList>
            <person name="Zhou Z."/>
            <person name="Liu Y."/>
            <person name="Xu W."/>
            <person name="Pan J."/>
            <person name="Luo Z.H."/>
            <person name="Li M."/>
        </authorList>
    </citation>
    <scope>NUCLEOTIDE SEQUENCE [LARGE SCALE GENOMIC DNA]</scope>
    <source>
        <strain evidence="1">SpSt-751</strain>
    </source>
</reference>
<dbReference type="EMBL" id="DTGA01000036">
    <property type="protein sequence ID" value="HGB30559.1"/>
    <property type="molecule type" value="Genomic_DNA"/>
</dbReference>
<dbReference type="AlphaFoldDB" id="A0A7C3SMP1"/>
<gene>
    <name evidence="1" type="ORF">ENV35_01620</name>
</gene>